<dbReference type="InterPro" id="IPR050268">
    <property type="entry name" value="NADH-dep_flavin_reductase"/>
</dbReference>
<feature type="domain" description="Flavin reductase like" evidence="3">
    <location>
        <begin position="31"/>
        <end position="174"/>
    </location>
</feature>
<evidence type="ECO:0000313" key="5">
    <source>
        <dbReference type="Proteomes" id="UP001479933"/>
    </source>
</evidence>
<dbReference type="PANTHER" id="PTHR30466">
    <property type="entry name" value="FLAVIN REDUCTASE"/>
    <property type="match status" value="1"/>
</dbReference>
<dbReference type="RefSeq" id="WP_066171197.1">
    <property type="nucleotide sequence ID" value="NZ_CP136137.1"/>
</dbReference>
<dbReference type="SUPFAM" id="SSF50475">
    <property type="entry name" value="FMN-binding split barrel"/>
    <property type="match status" value="1"/>
</dbReference>
<sequence>MTADVMERRFGADVDALMPAGAGSEQIRAVFNGFPAAVVALCSVDEDGAHGLVATSVSVGVSYDPPMVLFSVRKESTTWPALRRSPHLGLSVLGEDQSDLCRRLAGAGDRFDGVRTHAADGGALFIGDAMSWLDCTIESEVEAGDHTVVILRVHAVGHAQDTAPLVFHRSTFPVLRGL</sequence>
<evidence type="ECO:0000313" key="4">
    <source>
        <dbReference type="EMBL" id="WYY07951.1"/>
    </source>
</evidence>
<dbReference type="InterPro" id="IPR002563">
    <property type="entry name" value="Flavin_Rdtase-like_dom"/>
</dbReference>
<keyword evidence="5" id="KW-1185">Reference proteome</keyword>
<evidence type="ECO:0000256" key="1">
    <source>
        <dbReference type="ARBA" id="ARBA00008898"/>
    </source>
</evidence>
<comment type="similarity">
    <text evidence="1">Belongs to the non-flavoprotein flavin reductase family.</text>
</comment>
<dbReference type="Gene3D" id="2.30.110.10">
    <property type="entry name" value="Electron Transport, Fmn-binding Protein, Chain A"/>
    <property type="match status" value="1"/>
</dbReference>
<accession>A0ABZ2U3R8</accession>
<evidence type="ECO:0000259" key="3">
    <source>
        <dbReference type="SMART" id="SM00903"/>
    </source>
</evidence>
<dbReference type="Proteomes" id="UP001479933">
    <property type="component" value="Chromosome"/>
</dbReference>
<name>A0ABZ2U3R8_9ACTN</name>
<dbReference type="EC" id="1.-.-.-" evidence="4"/>
<evidence type="ECO:0000256" key="2">
    <source>
        <dbReference type="ARBA" id="ARBA00023002"/>
    </source>
</evidence>
<dbReference type="PANTHER" id="PTHR30466:SF11">
    <property type="entry name" value="FLAVIN-DEPENDENT MONOOXYGENASE, REDUCTASE SUBUNIT HSAB"/>
    <property type="match status" value="1"/>
</dbReference>
<keyword evidence="2 4" id="KW-0560">Oxidoreductase</keyword>
<dbReference type="Pfam" id="PF01613">
    <property type="entry name" value="Flavin_Reduct"/>
    <property type="match status" value="1"/>
</dbReference>
<dbReference type="SMART" id="SM00903">
    <property type="entry name" value="Flavin_Reduct"/>
    <property type="match status" value="1"/>
</dbReference>
<dbReference type="InterPro" id="IPR012349">
    <property type="entry name" value="Split_barrel_FMN-bd"/>
</dbReference>
<reference evidence="4 5" key="1">
    <citation type="journal article" date="2023" name="Virus Evol.">
        <title>Computational host range prediction-The good, the bad, and the ugly.</title>
        <authorList>
            <person name="Howell A.A."/>
            <person name="Versoza C.J."/>
            <person name="Pfeifer S.P."/>
        </authorList>
    </citation>
    <scope>NUCLEOTIDE SEQUENCE [LARGE SCALE GENOMIC DNA]</scope>
    <source>
        <strain evidence="4 5">1610/1b</strain>
    </source>
</reference>
<gene>
    <name evidence="4" type="ORF">RVF87_02355</name>
</gene>
<protein>
    <submittedName>
        <fullName evidence="4">Flavin reductase family protein</fullName>
        <ecNumber evidence="4">1.-.-.-</ecNumber>
    </submittedName>
</protein>
<dbReference type="GO" id="GO:0016491">
    <property type="term" value="F:oxidoreductase activity"/>
    <property type="evidence" value="ECO:0007669"/>
    <property type="project" value="UniProtKB-KW"/>
</dbReference>
<organism evidence="4 5">
    <name type="scientific">Gordonia hydrophobica</name>
    <dbReference type="NCBI Taxonomy" id="40516"/>
    <lineage>
        <taxon>Bacteria</taxon>
        <taxon>Bacillati</taxon>
        <taxon>Actinomycetota</taxon>
        <taxon>Actinomycetes</taxon>
        <taxon>Mycobacteriales</taxon>
        <taxon>Gordoniaceae</taxon>
        <taxon>Gordonia</taxon>
    </lineage>
</organism>
<proteinExistence type="inferred from homology"/>
<dbReference type="EMBL" id="CP136137">
    <property type="protein sequence ID" value="WYY07951.1"/>
    <property type="molecule type" value="Genomic_DNA"/>
</dbReference>